<reference evidence="5 6" key="1">
    <citation type="submission" date="2012-05" db="EMBL/GenBank/DDBJ databases">
        <title>The Genome Sequence of Eubacteriaceae bacterium CM2.</title>
        <authorList>
            <consortium name="The Broad Institute Genome Sequencing Platform"/>
            <person name="Earl A."/>
            <person name="Ward D."/>
            <person name="Feldgarden M."/>
            <person name="Gevers D."/>
            <person name="Sizova M."/>
            <person name="Hazen A."/>
            <person name="Epstein S."/>
            <person name="Walker B."/>
            <person name="Young S.K."/>
            <person name="Zeng Q."/>
            <person name="Gargeya S."/>
            <person name="Fitzgerald M."/>
            <person name="Haas B."/>
            <person name="Abouelleil A."/>
            <person name="Alvarado L."/>
            <person name="Arachchi H.M."/>
            <person name="Berlin A."/>
            <person name="Chapman S.B."/>
            <person name="Goldberg J."/>
            <person name="Griggs A."/>
            <person name="Gujja S."/>
            <person name="Hansen M."/>
            <person name="Howarth C."/>
            <person name="Imamovic A."/>
            <person name="Larimer J."/>
            <person name="McCowen C."/>
            <person name="Montmayeur A."/>
            <person name="Murphy C."/>
            <person name="Neiman D."/>
            <person name="Pearson M."/>
            <person name="Priest M."/>
            <person name="Roberts A."/>
            <person name="Saif S."/>
            <person name="Shea T."/>
            <person name="Sisk P."/>
            <person name="Sykes S."/>
            <person name="Wortman J."/>
            <person name="Nusbaum C."/>
            <person name="Birren B."/>
        </authorList>
    </citation>
    <scope>NUCLEOTIDE SEQUENCE [LARGE SCALE GENOMIC DNA]</scope>
    <source>
        <strain evidence="5 6">CM2</strain>
    </source>
</reference>
<dbReference type="PANTHER" id="PTHR30408:SF12">
    <property type="entry name" value="TYPE I RESTRICTION ENZYME MJAVIII SPECIFICITY SUBUNIT"/>
    <property type="match status" value="1"/>
</dbReference>
<gene>
    <name evidence="5" type="ORF">HMPREF9630_01415</name>
</gene>
<dbReference type="PATRIC" id="fig|796939.3.peg.657"/>
<evidence type="ECO:0000259" key="4">
    <source>
        <dbReference type="Pfam" id="PF01420"/>
    </source>
</evidence>
<accession>V9HUR4</accession>
<feature type="domain" description="Type I restriction modification DNA specificity" evidence="4">
    <location>
        <begin position="184"/>
        <end position="358"/>
    </location>
</feature>
<dbReference type="InterPro" id="IPR052021">
    <property type="entry name" value="Type-I_RS_S_subunit"/>
</dbReference>
<dbReference type="RefSeq" id="WP_009526678.1">
    <property type="nucleotide sequence ID" value="NZ_JH815225.1"/>
</dbReference>
<evidence type="ECO:0000256" key="3">
    <source>
        <dbReference type="ARBA" id="ARBA00023125"/>
    </source>
</evidence>
<evidence type="ECO:0000313" key="5">
    <source>
        <dbReference type="EMBL" id="EHL17725.1"/>
    </source>
</evidence>
<dbReference type="InterPro" id="IPR044946">
    <property type="entry name" value="Restrct_endonuc_typeI_TRD_sf"/>
</dbReference>
<dbReference type="REBASE" id="124960">
    <property type="entry name" value="S1.PstCM2ORF1416P"/>
</dbReference>
<evidence type="ECO:0000313" key="6">
    <source>
        <dbReference type="Proteomes" id="UP000017818"/>
    </source>
</evidence>
<keyword evidence="2" id="KW-0680">Restriction system</keyword>
<dbReference type="GO" id="GO:0003677">
    <property type="term" value="F:DNA binding"/>
    <property type="evidence" value="ECO:0007669"/>
    <property type="project" value="UniProtKB-KW"/>
</dbReference>
<dbReference type="PANTHER" id="PTHR30408">
    <property type="entry name" value="TYPE-1 RESTRICTION ENZYME ECOKI SPECIFICITY PROTEIN"/>
    <property type="match status" value="1"/>
</dbReference>
<evidence type="ECO:0000256" key="1">
    <source>
        <dbReference type="ARBA" id="ARBA00010923"/>
    </source>
</evidence>
<dbReference type="CDD" id="cd17524">
    <property type="entry name" value="RMtype1_S_EcoUTORF5051P-TRD2-CR2_like"/>
    <property type="match status" value="1"/>
</dbReference>
<dbReference type="AlphaFoldDB" id="V9HUR4"/>
<evidence type="ECO:0000256" key="2">
    <source>
        <dbReference type="ARBA" id="ARBA00022747"/>
    </source>
</evidence>
<comment type="caution">
    <text evidence="5">The sequence shown here is derived from an EMBL/GenBank/DDBJ whole genome shotgun (WGS) entry which is preliminary data.</text>
</comment>
<dbReference type="InterPro" id="IPR000055">
    <property type="entry name" value="Restrct_endonuc_typeI_TRD"/>
</dbReference>
<comment type="similarity">
    <text evidence="1">Belongs to the type-I restriction system S methylase family.</text>
</comment>
<dbReference type="SUPFAM" id="SSF116734">
    <property type="entry name" value="DNA methylase specificity domain"/>
    <property type="match status" value="2"/>
</dbReference>
<dbReference type="Pfam" id="PF01420">
    <property type="entry name" value="Methylase_S"/>
    <property type="match status" value="2"/>
</dbReference>
<dbReference type="CDD" id="cd17254">
    <property type="entry name" value="RMtype1_S_FclI-TRD1-CR1_like"/>
    <property type="match status" value="1"/>
</dbReference>
<proteinExistence type="inferred from homology"/>
<protein>
    <recommendedName>
        <fullName evidence="4">Type I restriction modification DNA specificity domain-containing protein</fullName>
    </recommendedName>
</protein>
<feature type="domain" description="Type I restriction modification DNA specificity" evidence="4">
    <location>
        <begin position="2"/>
        <end position="163"/>
    </location>
</feature>
<keyword evidence="3" id="KW-0238">DNA-binding</keyword>
<organism evidence="5 6">
    <name type="scientific">Peptoanaerobacter stomatis</name>
    <dbReference type="NCBI Taxonomy" id="796937"/>
    <lineage>
        <taxon>Bacteria</taxon>
        <taxon>Bacillati</taxon>
        <taxon>Bacillota</taxon>
        <taxon>Clostridia</taxon>
        <taxon>Peptostreptococcales</taxon>
        <taxon>Filifactoraceae</taxon>
        <taxon>Peptoanaerobacter</taxon>
    </lineage>
</organism>
<dbReference type="GO" id="GO:0009307">
    <property type="term" value="P:DNA restriction-modification system"/>
    <property type="evidence" value="ECO:0007669"/>
    <property type="project" value="UniProtKB-KW"/>
</dbReference>
<name>V9HUR4_9FIRM</name>
<dbReference type="HOGENOM" id="CLU_021095_10_1_9"/>
<dbReference type="Gene3D" id="3.90.220.20">
    <property type="entry name" value="DNA methylase specificity domains"/>
    <property type="match status" value="2"/>
</dbReference>
<dbReference type="EMBL" id="AFZF02000004">
    <property type="protein sequence ID" value="EHL17725.1"/>
    <property type="molecule type" value="Genomic_DNA"/>
</dbReference>
<sequence length="376" mass="42976">MKMIKLGDLASYINGYAFKPEDRGDVGLPIIRIQDLTGNAHDLGFYNGEYPPKIEINNGDVLISWSASLGVYVWNRGKALLNQHIFKVVFDKEHIDKNYFIYALMCKLSEMKTKTRGATMKHIIKKDFDAIMIPYPPILEQIKITNKLDRITKIIEQRKQELQLLDKLIKARFVELFGDPIRNPKGWDVVTIGDIIADVRYGTSKPAVEGGKYPYLRMNNLTSDGHLDLNDLKYIDIPDDEIEKCVVRKGDVLFNRTNSIELVGKTAVFDLPGDMIVAGYIIRVRLNGRLLPEVLSQYMNLEVLKDILRSMAKGAVNQANINAQELQSIKIYVPDMELQKQFIEMKRQVDKSKVAVQKALDETQLLFDSLMQKYFG</sequence>
<dbReference type="Proteomes" id="UP000017818">
    <property type="component" value="Unassembled WGS sequence"/>
</dbReference>